<evidence type="ECO:0000256" key="3">
    <source>
        <dbReference type="ARBA" id="ARBA00023125"/>
    </source>
</evidence>
<proteinExistence type="predicted"/>
<dbReference type="InterPro" id="IPR013325">
    <property type="entry name" value="RNA_pol_sigma_r2"/>
</dbReference>
<dbReference type="InterPro" id="IPR000943">
    <property type="entry name" value="RNA_pol_sigma70"/>
</dbReference>
<keyword evidence="4" id="KW-0804">Transcription</keyword>
<dbReference type="Pfam" id="PF04545">
    <property type="entry name" value="Sigma70_r4"/>
    <property type="match status" value="1"/>
</dbReference>
<protein>
    <submittedName>
        <fullName evidence="9">SigB/SigF/SigG family RNA polymerase sigma factor</fullName>
    </submittedName>
</protein>
<dbReference type="GO" id="GO:0006352">
    <property type="term" value="P:DNA-templated transcription initiation"/>
    <property type="evidence" value="ECO:0007669"/>
    <property type="project" value="InterPro"/>
</dbReference>
<gene>
    <name evidence="9" type="ORF">D5H75_08780</name>
</gene>
<dbReference type="PRINTS" id="PR00046">
    <property type="entry name" value="SIGMA70FCT"/>
</dbReference>
<dbReference type="InterPro" id="IPR014284">
    <property type="entry name" value="RNA_pol_sigma-70_dom"/>
</dbReference>
<dbReference type="AlphaFoldDB" id="A0A3A4B2T5"/>
<dbReference type="InterPro" id="IPR013324">
    <property type="entry name" value="RNA_pol_sigma_r3/r4-like"/>
</dbReference>
<dbReference type="GO" id="GO:0016987">
    <property type="term" value="F:sigma factor activity"/>
    <property type="evidence" value="ECO:0007669"/>
    <property type="project" value="UniProtKB-KW"/>
</dbReference>
<dbReference type="PANTHER" id="PTHR30385:SF4">
    <property type="entry name" value="RNA POLYMERASE SIGMA-E FACTOR"/>
    <property type="match status" value="1"/>
</dbReference>
<dbReference type="Proteomes" id="UP000265768">
    <property type="component" value="Unassembled WGS sequence"/>
</dbReference>
<keyword evidence="10" id="KW-1185">Reference proteome</keyword>
<evidence type="ECO:0000313" key="9">
    <source>
        <dbReference type="EMBL" id="RJL34498.1"/>
    </source>
</evidence>
<organism evidence="9 10">
    <name type="scientific">Bailinhaonella thermotolerans</name>
    <dbReference type="NCBI Taxonomy" id="1070861"/>
    <lineage>
        <taxon>Bacteria</taxon>
        <taxon>Bacillati</taxon>
        <taxon>Actinomycetota</taxon>
        <taxon>Actinomycetes</taxon>
        <taxon>Streptosporangiales</taxon>
        <taxon>Streptosporangiaceae</taxon>
        <taxon>Bailinhaonella</taxon>
    </lineage>
</organism>
<dbReference type="InterPro" id="IPR007630">
    <property type="entry name" value="RNA_pol_sigma70_r4"/>
</dbReference>
<keyword evidence="3" id="KW-0238">DNA-binding</keyword>
<accession>A0A3A4B2T5</accession>
<evidence type="ECO:0000259" key="7">
    <source>
        <dbReference type="Pfam" id="PF04542"/>
    </source>
</evidence>
<feature type="domain" description="RNA polymerase sigma-70 region 2" evidence="7">
    <location>
        <begin position="56"/>
        <end position="125"/>
    </location>
</feature>
<name>A0A3A4B2T5_9ACTN</name>
<dbReference type="Gene3D" id="1.20.120.1810">
    <property type="match status" value="1"/>
</dbReference>
<dbReference type="NCBIfam" id="TIGR02980">
    <property type="entry name" value="SigBFG"/>
    <property type="match status" value="1"/>
</dbReference>
<evidence type="ECO:0000256" key="4">
    <source>
        <dbReference type="ARBA" id="ARBA00023163"/>
    </source>
</evidence>
<dbReference type="Pfam" id="PF04542">
    <property type="entry name" value="Sigma70_r2"/>
    <property type="match status" value="1"/>
</dbReference>
<sequence>MDTETLDPGTLDTGTPDPGTPDTGPQQREADGDERFRELTRHPEGTPAYQRARAELIESYMPMVRQIAVRFTGRGESLEELVQVGNVALIKAVDRFDPSRGNTFKTYAIPTIIGELKKHFRDLTWAVRPPRRLQERRGELRHARNLLTQVLGRSPTPSELCAEMGCTEEEVHETIMADAGYSTYSLDRPVDEGDDEPSMLDLLGSPDRELDLVEFREALKPALEHLPPRERRILLLRFYGNKTQQEIADDIGMSQMHVCRLLARTLHQLRAELLGTP</sequence>
<evidence type="ECO:0000256" key="5">
    <source>
        <dbReference type="SAM" id="MobiDB-lite"/>
    </source>
</evidence>
<dbReference type="OrthoDB" id="9804285at2"/>
<dbReference type="CDD" id="cd06171">
    <property type="entry name" value="Sigma70_r4"/>
    <property type="match status" value="1"/>
</dbReference>
<dbReference type="EMBL" id="QZEY01000002">
    <property type="protein sequence ID" value="RJL34498.1"/>
    <property type="molecule type" value="Genomic_DNA"/>
</dbReference>
<feature type="compositionally biased region" description="Low complexity" evidence="5">
    <location>
        <begin position="1"/>
        <end position="25"/>
    </location>
</feature>
<reference evidence="9 10" key="1">
    <citation type="submission" date="2018-09" db="EMBL/GenBank/DDBJ databases">
        <title>YIM 75507 draft genome.</title>
        <authorList>
            <person name="Tang S."/>
            <person name="Feng Y."/>
        </authorList>
    </citation>
    <scope>NUCLEOTIDE SEQUENCE [LARGE SCALE GENOMIC DNA]</scope>
    <source>
        <strain evidence="9 10">YIM 75507</strain>
    </source>
</reference>
<keyword evidence="1" id="KW-0805">Transcription regulation</keyword>
<feature type="region of interest" description="Disordered" evidence="5">
    <location>
        <begin position="1"/>
        <end position="34"/>
    </location>
</feature>
<dbReference type="NCBIfam" id="TIGR02937">
    <property type="entry name" value="sigma70-ECF"/>
    <property type="match status" value="1"/>
</dbReference>
<dbReference type="Gene3D" id="1.20.140.160">
    <property type="match status" value="1"/>
</dbReference>
<evidence type="ECO:0000259" key="8">
    <source>
        <dbReference type="Pfam" id="PF04545"/>
    </source>
</evidence>
<dbReference type="SUPFAM" id="SSF88946">
    <property type="entry name" value="Sigma2 domain of RNA polymerase sigma factors"/>
    <property type="match status" value="1"/>
</dbReference>
<evidence type="ECO:0000256" key="1">
    <source>
        <dbReference type="ARBA" id="ARBA00023015"/>
    </source>
</evidence>
<evidence type="ECO:0000313" key="10">
    <source>
        <dbReference type="Proteomes" id="UP000265768"/>
    </source>
</evidence>
<feature type="domain" description="RNA polymerase sigma-70 region 4" evidence="8">
    <location>
        <begin position="222"/>
        <end position="271"/>
    </location>
</feature>
<dbReference type="InterPro" id="IPR014322">
    <property type="entry name" value="RNA_pol_sigma-B/F/G"/>
</dbReference>
<feature type="domain" description="RNA polymerase sigma-70 region 3" evidence="6">
    <location>
        <begin position="135"/>
        <end position="196"/>
    </location>
</feature>
<evidence type="ECO:0000256" key="2">
    <source>
        <dbReference type="ARBA" id="ARBA00023082"/>
    </source>
</evidence>
<dbReference type="InterPro" id="IPR007624">
    <property type="entry name" value="RNA_pol_sigma70_r3"/>
</dbReference>
<dbReference type="GO" id="GO:0003677">
    <property type="term" value="F:DNA binding"/>
    <property type="evidence" value="ECO:0007669"/>
    <property type="project" value="UniProtKB-KW"/>
</dbReference>
<dbReference type="PANTHER" id="PTHR30385">
    <property type="entry name" value="SIGMA FACTOR F FLAGELLAR"/>
    <property type="match status" value="1"/>
</dbReference>
<dbReference type="InterPro" id="IPR007627">
    <property type="entry name" value="RNA_pol_sigma70_r2"/>
</dbReference>
<dbReference type="Pfam" id="PF04539">
    <property type="entry name" value="Sigma70_r3"/>
    <property type="match status" value="1"/>
</dbReference>
<keyword evidence="2" id="KW-0731">Sigma factor</keyword>
<comment type="caution">
    <text evidence="9">The sequence shown here is derived from an EMBL/GenBank/DDBJ whole genome shotgun (WGS) entry which is preliminary data.</text>
</comment>
<dbReference type="SUPFAM" id="SSF88659">
    <property type="entry name" value="Sigma3 and sigma4 domains of RNA polymerase sigma factors"/>
    <property type="match status" value="2"/>
</dbReference>
<evidence type="ECO:0000259" key="6">
    <source>
        <dbReference type="Pfam" id="PF04539"/>
    </source>
</evidence>